<keyword evidence="1" id="KW-0732">Signal</keyword>
<name>A0A8J6TGE1_9BACT</name>
<evidence type="ECO:0000313" key="2">
    <source>
        <dbReference type="EMBL" id="MBC8318742.1"/>
    </source>
</evidence>
<proteinExistence type="predicted"/>
<dbReference type="Proteomes" id="UP000614424">
    <property type="component" value="Unassembled WGS sequence"/>
</dbReference>
<evidence type="ECO:0000313" key="3">
    <source>
        <dbReference type="Proteomes" id="UP000614424"/>
    </source>
</evidence>
<evidence type="ECO:0000256" key="1">
    <source>
        <dbReference type="SAM" id="SignalP"/>
    </source>
</evidence>
<reference evidence="2 3" key="1">
    <citation type="submission" date="2020-08" db="EMBL/GenBank/DDBJ databases">
        <title>Bridging the membrane lipid divide: bacteria of the FCB group superphylum have the potential to synthesize archaeal ether lipids.</title>
        <authorList>
            <person name="Villanueva L."/>
            <person name="Von Meijenfeldt F.A.B."/>
            <person name="Westbye A.B."/>
            <person name="Yadav S."/>
            <person name="Hopmans E.C."/>
            <person name="Dutilh B.E."/>
            <person name="Sinninghe Damste J.S."/>
        </authorList>
    </citation>
    <scope>NUCLEOTIDE SEQUENCE [LARGE SCALE GENOMIC DNA]</scope>
    <source>
        <strain evidence="2">NIOZ-UU47</strain>
    </source>
</reference>
<sequence length="140" mass="14987">MKKWKAAVLAVLLCIGMVSSAQAKIDWEISNSFKAEIPVLDTAVSFDGKYVFVLSPGKVQILSNTGNLEDTLQVDPAMSTISVTGFDRAGIDNKIILSSKDSGEVQQIAYNFIVNINTAGSPWLGSATAPVSLVIFSDFQ</sequence>
<feature type="signal peptide" evidence="1">
    <location>
        <begin position="1"/>
        <end position="23"/>
    </location>
</feature>
<protein>
    <recommendedName>
        <fullName evidence="4">Pilus formation protein N-terminal domain-containing protein</fullName>
    </recommendedName>
</protein>
<dbReference type="AlphaFoldDB" id="A0A8J6TGE1"/>
<gene>
    <name evidence="2" type="ORF">H8E41_12625</name>
</gene>
<organism evidence="2 3">
    <name type="scientific">Candidatus Desulfobia pelagia</name>
    <dbReference type="NCBI Taxonomy" id="2841692"/>
    <lineage>
        <taxon>Bacteria</taxon>
        <taxon>Pseudomonadati</taxon>
        <taxon>Thermodesulfobacteriota</taxon>
        <taxon>Desulfobulbia</taxon>
        <taxon>Desulfobulbales</taxon>
        <taxon>Desulfobulbaceae</taxon>
        <taxon>Candidatus Desulfobia</taxon>
    </lineage>
</organism>
<dbReference type="EMBL" id="JACNJZ010000185">
    <property type="protein sequence ID" value="MBC8318742.1"/>
    <property type="molecule type" value="Genomic_DNA"/>
</dbReference>
<comment type="caution">
    <text evidence="2">The sequence shown here is derived from an EMBL/GenBank/DDBJ whole genome shotgun (WGS) entry which is preliminary data.</text>
</comment>
<accession>A0A8J6TGE1</accession>
<feature type="chain" id="PRO_5035294733" description="Pilus formation protein N-terminal domain-containing protein" evidence="1">
    <location>
        <begin position="24"/>
        <end position="140"/>
    </location>
</feature>
<evidence type="ECO:0008006" key="4">
    <source>
        <dbReference type="Google" id="ProtNLM"/>
    </source>
</evidence>